<feature type="transmembrane region" description="Helical" evidence="7">
    <location>
        <begin position="272"/>
        <end position="296"/>
    </location>
</feature>
<evidence type="ECO:0000256" key="2">
    <source>
        <dbReference type="ARBA" id="ARBA00022448"/>
    </source>
</evidence>
<dbReference type="GO" id="GO:0005886">
    <property type="term" value="C:plasma membrane"/>
    <property type="evidence" value="ECO:0007669"/>
    <property type="project" value="UniProtKB-SubCell"/>
</dbReference>
<feature type="transmembrane region" description="Helical" evidence="7">
    <location>
        <begin position="20"/>
        <end position="44"/>
    </location>
</feature>
<feature type="transmembrane region" description="Helical" evidence="7">
    <location>
        <begin position="171"/>
        <end position="193"/>
    </location>
</feature>
<feature type="domain" description="Major facilitator superfamily (MFS) profile" evidence="8">
    <location>
        <begin position="19"/>
        <end position="505"/>
    </location>
</feature>
<keyword evidence="3" id="KW-1003">Cell membrane</keyword>
<feature type="transmembrane region" description="Helical" evidence="7">
    <location>
        <begin position="362"/>
        <end position="388"/>
    </location>
</feature>
<evidence type="ECO:0000313" key="9">
    <source>
        <dbReference type="EMBL" id="GIO48425.1"/>
    </source>
</evidence>
<sequence length="558" mass="58857">MTSMPAETDMQAGTREWVGLGVLVLSSLLISIDILVLALALPYLSADLGAGSVEQLWIMDIYGFMLTGFLITMGTLGDRIGRRKVLLIGAAVFGIASMAAAFSTSPGMLIAARAILGIAGATLVPSTLALISNMFQDPKQRGLAISLWMAGAMGGAAIGPVIGGVMLENFWWGSTFLIGVPVMVLLLILGPILLPEYRNIDSGRLDLTSVILSLAAILPTVYGIKELAKNGLQPVNIIEIVVGCVFGLIFIQRQRSLKEPLLDLRLFANRTLRTALGGQFFGTFLMGVIMLLFTQYLQLVDGLTPLQAALWMLPSVAAQMASFLLSPLIARRIRPAYLIGIGLAFSVTGLLILNRVDVTTGFTALVIGYALTNFGAGPLMTLTPDMIVGSAPPEKAGSAGALSQTSAEVGFALGIAVLGSIGTAVYRNQITRSMPAMVPHEAIGTASDSLVGAAEAARNLPDSLGAALLASARDAFNNGFSTVSLISAVLLIGVAVSAVALLRHVRPSGENQQEWHEQNPAVIPEMEHELSSLIRIFIQSRRNAAILAVFFGLNFVST</sequence>
<dbReference type="PROSITE" id="PS50850">
    <property type="entry name" value="MFS"/>
    <property type="match status" value="1"/>
</dbReference>
<dbReference type="Gene3D" id="1.20.1250.20">
    <property type="entry name" value="MFS general substrate transporter like domains"/>
    <property type="match status" value="1"/>
</dbReference>
<dbReference type="EMBL" id="BORT01000013">
    <property type="protein sequence ID" value="GIO48425.1"/>
    <property type="molecule type" value="Genomic_DNA"/>
</dbReference>
<feature type="transmembrane region" description="Helical" evidence="7">
    <location>
        <begin position="483"/>
        <end position="502"/>
    </location>
</feature>
<feature type="transmembrane region" description="Helical" evidence="7">
    <location>
        <begin position="143"/>
        <end position="165"/>
    </location>
</feature>
<proteinExistence type="predicted"/>
<keyword evidence="2" id="KW-0813">Transport</keyword>
<evidence type="ECO:0000259" key="8">
    <source>
        <dbReference type="PROSITE" id="PS50850"/>
    </source>
</evidence>
<dbReference type="AlphaFoldDB" id="A0A919YFW6"/>
<dbReference type="PANTHER" id="PTHR42718:SF47">
    <property type="entry name" value="METHYL VIOLOGEN RESISTANCE PROTEIN SMVA"/>
    <property type="match status" value="1"/>
</dbReference>
<feature type="transmembrane region" description="Helical" evidence="7">
    <location>
        <begin position="56"/>
        <end position="73"/>
    </location>
</feature>
<evidence type="ECO:0000256" key="3">
    <source>
        <dbReference type="ARBA" id="ARBA00022475"/>
    </source>
</evidence>
<name>A0A919YFW6_9BACL</name>
<dbReference type="Proteomes" id="UP000682811">
    <property type="component" value="Unassembled WGS sequence"/>
</dbReference>
<feature type="transmembrane region" description="Helical" evidence="7">
    <location>
        <begin position="85"/>
        <end position="104"/>
    </location>
</feature>
<feature type="transmembrane region" description="Helical" evidence="7">
    <location>
        <begin position="308"/>
        <end position="329"/>
    </location>
</feature>
<keyword evidence="5 7" id="KW-1133">Transmembrane helix</keyword>
<evidence type="ECO:0000313" key="10">
    <source>
        <dbReference type="Proteomes" id="UP000682811"/>
    </source>
</evidence>
<dbReference type="InterPro" id="IPR011701">
    <property type="entry name" value="MFS"/>
</dbReference>
<comment type="subcellular location">
    <subcellularLocation>
        <location evidence="1">Cell membrane</location>
        <topology evidence="1">Multi-pass membrane protein</topology>
    </subcellularLocation>
</comment>
<evidence type="ECO:0000256" key="5">
    <source>
        <dbReference type="ARBA" id="ARBA00022989"/>
    </source>
</evidence>
<accession>A0A919YFW6</accession>
<reference evidence="9 10" key="1">
    <citation type="submission" date="2021-03" db="EMBL/GenBank/DDBJ databases">
        <title>Antimicrobial resistance genes in bacteria isolated from Japanese honey, and their potential for conferring macrolide and lincosamide resistance in the American foulbrood pathogen Paenibacillus larvae.</title>
        <authorList>
            <person name="Okamoto M."/>
            <person name="Kumagai M."/>
            <person name="Kanamori H."/>
            <person name="Takamatsu D."/>
        </authorList>
    </citation>
    <scope>NUCLEOTIDE SEQUENCE [LARGE SCALE GENOMIC DNA]</scope>
    <source>
        <strain evidence="9 10">J34TS1</strain>
    </source>
</reference>
<feature type="transmembrane region" description="Helical" evidence="7">
    <location>
        <begin position="409"/>
        <end position="426"/>
    </location>
</feature>
<dbReference type="RefSeq" id="WP_212979082.1">
    <property type="nucleotide sequence ID" value="NZ_AP025343.1"/>
</dbReference>
<feature type="transmembrane region" description="Helical" evidence="7">
    <location>
        <begin position="231"/>
        <end position="251"/>
    </location>
</feature>
<feature type="transmembrane region" description="Helical" evidence="7">
    <location>
        <begin position="336"/>
        <end position="356"/>
    </location>
</feature>
<dbReference type="GO" id="GO:0022857">
    <property type="term" value="F:transmembrane transporter activity"/>
    <property type="evidence" value="ECO:0007669"/>
    <property type="project" value="InterPro"/>
</dbReference>
<gene>
    <name evidence="9" type="ORF">J34TS1_31900</name>
</gene>
<dbReference type="InterPro" id="IPR036259">
    <property type="entry name" value="MFS_trans_sf"/>
</dbReference>
<feature type="transmembrane region" description="Helical" evidence="7">
    <location>
        <begin position="205"/>
        <end position="225"/>
    </location>
</feature>
<dbReference type="PANTHER" id="PTHR42718">
    <property type="entry name" value="MAJOR FACILITATOR SUPERFAMILY MULTIDRUG TRANSPORTER MFSC"/>
    <property type="match status" value="1"/>
</dbReference>
<organism evidence="9 10">
    <name type="scientific">Paenibacillus azoreducens</name>
    <dbReference type="NCBI Taxonomy" id="116718"/>
    <lineage>
        <taxon>Bacteria</taxon>
        <taxon>Bacillati</taxon>
        <taxon>Bacillota</taxon>
        <taxon>Bacilli</taxon>
        <taxon>Bacillales</taxon>
        <taxon>Paenibacillaceae</taxon>
        <taxon>Paenibacillus</taxon>
    </lineage>
</organism>
<dbReference type="InterPro" id="IPR020846">
    <property type="entry name" value="MFS_dom"/>
</dbReference>
<keyword evidence="10" id="KW-1185">Reference proteome</keyword>
<keyword evidence="6 7" id="KW-0472">Membrane</keyword>
<evidence type="ECO:0000256" key="6">
    <source>
        <dbReference type="ARBA" id="ARBA00023136"/>
    </source>
</evidence>
<evidence type="ECO:0000256" key="4">
    <source>
        <dbReference type="ARBA" id="ARBA00022692"/>
    </source>
</evidence>
<comment type="caution">
    <text evidence="9">The sequence shown here is derived from an EMBL/GenBank/DDBJ whole genome shotgun (WGS) entry which is preliminary data.</text>
</comment>
<evidence type="ECO:0000256" key="7">
    <source>
        <dbReference type="SAM" id="Phobius"/>
    </source>
</evidence>
<evidence type="ECO:0000256" key="1">
    <source>
        <dbReference type="ARBA" id="ARBA00004651"/>
    </source>
</evidence>
<dbReference type="Pfam" id="PF07690">
    <property type="entry name" value="MFS_1"/>
    <property type="match status" value="1"/>
</dbReference>
<keyword evidence="4 7" id="KW-0812">Transmembrane</keyword>
<feature type="transmembrane region" description="Helical" evidence="7">
    <location>
        <begin position="110"/>
        <end position="131"/>
    </location>
</feature>
<dbReference type="CDD" id="cd17321">
    <property type="entry name" value="MFS_MMR_MDR_like"/>
    <property type="match status" value="1"/>
</dbReference>
<protein>
    <submittedName>
        <fullName evidence="9">MFS transporter</fullName>
    </submittedName>
</protein>
<dbReference type="SUPFAM" id="SSF103473">
    <property type="entry name" value="MFS general substrate transporter"/>
    <property type="match status" value="1"/>
</dbReference>